<dbReference type="PANTHER" id="PTHR19303">
    <property type="entry name" value="TRANSPOSON"/>
    <property type="match status" value="1"/>
</dbReference>
<feature type="compositionally biased region" description="Low complexity" evidence="1">
    <location>
        <begin position="376"/>
        <end position="391"/>
    </location>
</feature>
<evidence type="ECO:0000313" key="3">
    <source>
        <dbReference type="EMBL" id="CAG7824195.1"/>
    </source>
</evidence>
<reference evidence="3" key="1">
    <citation type="submission" date="2021-06" db="EMBL/GenBank/DDBJ databases">
        <authorList>
            <person name="Hodson N. C."/>
            <person name="Mongue J. A."/>
            <person name="Jaron S. K."/>
        </authorList>
    </citation>
    <scope>NUCLEOTIDE SEQUENCE</scope>
</reference>
<dbReference type="Pfam" id="PF03184">
    <property type="entry name" value="DDE_1"/>
    <property type="match status" value="1"/>
</dbReference>
<dbReference type="EMBL" id="CAJVCH010531963">
    <property type="protein sequence ID" value="CAG7824195.1"/>
    <property type="molecule type" value="Genomic_DNA"/>
</dbReference>
<dbReference type="OrthoDB" id="4327074at2759"/>
<dbReference type="AlphaFoldDB" id="A0A8J2LL48"/>
<dbReference type="GO" id="GO:0005634">
    <property type="term" value="C:nucleus"/>
    <property type="evidence" value="ECO:0007669"/>
    <property type="project" value="TreeGrafter"/>
</dbReference>
<evidence type="ECO:0000256" key="1">
    <source>
        <dbReference type="SAM" id="MobiDB-lite"/>
    </source>
</evidence>
<evidence type="ECO:0000259" key="2">
    <source>
        <dbReference type="Pfam" id="PF03184"/>
    </source>
</evidence>
<proteinExistence type="predicted"/>
<gene>
    <name evidence="3" type="ORF">AFUS01_LOCUS34366</name>
</gene>
<name>A0A8J2LL48_9HEXA</name>
<protein>
    <recommendedName>
        <fullName evidence="2">DDE-1 domain-containing protein</fullName>
    </recommendedName>
</protein>
<dbReference type="InterPro" id="IPR050863">
    <property type="entry name" value="CenT-Element_Derived"/>
</dbReference>
<comment type="caution">
    <text evidence="3">The sequence shown here is derived from an EMBL/GenBank/DDBJ whole genome shotgun (WGS) entry which is preliminary data.</text>
</comment>
<feature type="compositionally biased region" description="Basic residues" evidence="1">
    <location>
        <begin position="637"/>
        <end position="646"/>
    </location>
</feature>
<evidence type="ECO:0000313" key="4">
    <source>
        <dbReference type="Proteomes" id="UP000708208"/>
    </source>
</evidence>
<feature type="region of interest" description="Disordered" evidence="1">
    <location>
        <begin position="366"/>
        <end position="452"/>
    </location>
</feature>
<feature type="compositionally biased region" description="Acidic residues" evidence="1">
    <location>
        <begin position="440"/>
        <end position="452"/>
    </location>
</feature>
<sequence>MVRDYICKNQKVDGNTVRNALNYMKDHSEREAATVFGVTRSVLQRWKKRPSEAIPEVLSQGSFQRVFSDAQEAIILQFIFELAEKFYAMTRRSLAELAYNLAIQNNLNHKFKDGVAGCDWVSSFLFRYGDKLCLRTGTPLSLIRVQSFTKNNVYRFFDLLEEIINRKGFVAETIFNVDETGLSVVASRPPRRLAKKGVRSVPVLVAQDRGQLVTMTCAANAAGRFIPPMFLLPKHSQYVDYSGAPPGSIFKKTNKGWSNSEAFLQYLKHFRKNAASDSRTPVLLILDSQASHVSYERRYGAFLTRWLALHPMRKPRTEDIPSIIKYPYEESAKESTIVNGFSKTGIFIASTGAPDRYVFQESDFVLDPDEEPQDPLPGGSDGNNSDDGNNDQPRGNLQNRTTNRGNEDHVSNVVIGDNLDDNDENTSQDGNNENPVDEIVTPDEDDEDEEDVERTIYAKSLTDEVSVFEETPDNEGPAKNLPTRILTFANISEPTPQVAIPSYKSECIWKLPGSSLVEYTDSSEEECSDQEEVPTNSNIITASGETAAYSESIEAVVVINSEIGDVDRSVFRKTPWDLAVTEHEIGTSQKPSRRRQNTELLTSDDNMAMLKSKEAMKRKKESSDSDERRMTRNFTKSQKRVLRSGH</sequence>
<accession>A0A8J2LL48</accession>
<feature type="compositionally biased region" description="Polar residues" evidence="1">
    <location>
        <begin position="392"/>
        <end position="404"/>
    </location>
</feature>
<dbReference type="InterPro" id="IPR004875">
    <property type="entry name" value="DDE_SF_endonuclease_dom"/>
</dbReference>
<dbReference type="GO" id="GO:0003677">
    <property type="term" value="F:DNA binding"/>
    <property type="evidence" value="ECO:0007669"/>
    <property type="project" value="TreeGrafter"/>
</dbReference>
<dbReference type="PANTHER" id="PTHR19303:SF71">
    <property type="entry name" value="ZINC FINGER PHD-TYPE DOMAIN-CONTAINING PROTEIN"/>
    <property type="match status" value="1"/>
</dbReference>
<feature type="region of interest" description="Disordered" evidence="1">
    <location>
        <begin position="585"/>
        <end position="646"/>
    </location>
</feature>
<feature type="compositionally biased region" description="Basic and acidic residues" evidence="1">
    <location>
        <begin position="611"/>
        <end position="630"/>
    </location>
</feature>
<dbReference type="Proteomes" id="UP000708208">
    <property type="component" value="Unassembled WGS sequence"/>
</dbReference>
<feature type="domain" description="DDE-1" evidence="2">
    <location>
        <begin position="213"/>
        <end position="295"/>
    </location>
</feature>
<organism evidence="3 4">
    <name type="scientific">Allacma fusca</name>
    <dbReference type="NCBI Taxonomy" id="39272"/>
    <lineage>
        <taxon>Eukaryota</taxon>
        <taxon>Metazoa</taxon>
        <taxon>Ecdysozoa</taxon>
        <taxon>Arthropoda</taxon>
        <taxon>Hexapoda</taxon>
        <taxon>Collembola</taxon>
        <taxon>Symphypleona</taxon>
        <taxon>Sminthuridae</taxon>
        <taxon>Allacma</taxon>
    </lineage>
</organism>
<keyword evidence="4" id="KW-1185">Reference proteome</keyword>